<dbReference type="SUPFAM" id="SSF50630">
    <property type="entry name" value="Acid proteases"/>
    <property type="match status" value="1"/>
</dbReference>
<reference evidence="1 2" key="3">
    <citation type="submission" date="2019-11" db="EMBL/GenBank/DDBJ databases">
        <title>A de novo genome assembly of a pear dwarfing rootstock.</title>
        <authorList>
            <person name="Wang F."/>
            <person name="Wang J."/>
            <person name="Li S."/>
            <person name="Zhang Y."/>
            <person name="Fang M."/>
            <person name="Ma L."/>
            <person name="Zhao Y."/>
            <person name="Jiang S."/>
        </authorList>
    </citation>
    <scope>NUCLEOTIDE SEQUENCE [LARGE SCALE GENOMIC DNA]</scope>
    <source>
        <strain evidence="1">S2</strain>
        <tissue evidence="1">Leaf</tissue>
    </source>
</reference>
<protein>
    <recommendedName>
        <fullName evidence="3">Peptidase A2 domain-containing protein</fullName>
    </recommendedName>
</protein>
<dbReference type="GO" id="GO:0006508">
    <property type="term" value="P:proteolysis"/>
    <property type="evidence" value="ECO:0007669"/>
    <property type="project" value="InterPro"/>
</dbReference>
<proteinExistence type="predicted"/>
<gene>
    <name evidence="1" type="ORF">D8674_024359</name>
</gene>
<dbReference type="GO" id="GO:0004190">
    <property type="term" value="F:aspartic-type endopeptidase activity"/>
    <property type="evidence" value="ECO:0007669"/>
    <property type="project" value="InterPro"/>
</dbReference>
<evidence type="ECO:0008006" key="3">
    <source>
        <dbReference type="Google" id="ProtNLM"/>
    </source>
</evidence>
<evidence type="ECO:0000313" key="2">
    <source>
        <dbReference type="Proteomes" id="UP000327157"/>
    </source>
</evidence>
<reference evidence="2" key="2">
    <citation type="submission" date="2019-10" db="EMBL/GenBank/DDBJ databases">
        <title>A de novo genome assembly of a pear dwarfing rootstock.</title>
        <authorList>
            <person name="Wang F."/>
            <person name="Wang J."/>
            <person name="Li S."/>
            <person name="Zhang Y."/>
            <person name="Fang M."/>
            <person name="Ma L."/>
            <person name="Zhao Y."/>
            <person name="Jiang S."/>
        </authorList>
    </citation>
    <scope>NUCLEOTIDE SEQUENCE [LARGE SCALE GENOMIC DNA]</scope>
</reference>
<keyword evidence="2" id="KW-1185">Reference proteome</keyword>
<organism evidence="1 2">
    <name type="scientific">Pyrus ussuriensis x Pyrus communis</name>
    <dbReference type="NCBI Taxonomy" id="2448454"/>
    <lineage>
        <taxon>Eukaryota</taxon>
        <taxon>Viridiplantae</taxon>
        <taxon>Streptophyta</taxon>
        <taxon>Embryophyta</taxon>
        <taxon>Tracheophyta</taxon>
        <taxon>Spermatophyta</taxon>
        <taxon>Magnoliopsida</taxon>
        <taxon>eudicotyledons</taxon>
        <taxon>Gunneridae</taxon>
        <taxon>Pentapetalae</taxon>
        <taxon>rosids</taxon>
        <taxon>fabids</taxon>
        <taxon>Rosales</taxon>
        <taxon>Rosaceae</taxon>
        <taxon>Amygdaloideae</taxon>
        <taxon>Maleae</taxon>
        <taxon>Pyrus</taxon>
    </lineage>
</organism>
<name>A0A5N5H4W8_9ROSA</name>
<dbReference type="Proteomes" id="UP000327157">
    <property type="component" value="Chromosome 4"/>
</dbReference>
<dbReference type="AlphaFoldDB" id="A0A5N5H4W8"/>
<comment type="caution">
    <text evidence="1">The sequence shown here is derived from an EMBL/GenBank/DDBJ whole genome shotgun (WGS) entry which is preliminary data.</text>
</comment>
<evidence type="ECO:0000313" key="1">
    <source>
        <dbReference type="EMBL" id="KAB2622177.1"/>
    </source>
</evidence>
<sequence>MMAVTLYNLSNMEADAYKHYLSPRLGQGPIAAQALVDTGSSITILPLVVFTAVGVPTINVVKSHISVNGFGNNSKETMGYIEIDLRIDPINPKNGCTTRQANKVPKEAEDMPAPVVENEFLQKLCLRQNALWHQYISRQGAHHQNSHAPNKCKRAEKLDGEAIIHSMLHARISSSNMSLRPTAQENEGICQHFTPSLPSSKNKANVVVIRREASSTDALFLKEPPKGNDWKETVRRELSKPSGEFSIKCLKEYINVTRTLYKCLPE</sequence>
<reference evidence="1 2" key="1">
    <citation type="submission" date="2019-09" db="EMBL/GenBank/DDBJ databases">
        <authorList>
            <person name="Ou C."/>
        </authorList>
    </citation>
    <scope>NUCLEOTIDE SEQUENCE [LARGE SCALE GENOMIC DNA]</scope>
    <source>
        <strain evidence="1">S2</strain>
        <tissue evidence="1">Leaf</tissue>
    </source>
</reference>
<dbReference type="PROSITE" id="PS00141">
    <property type="entry name" value="ASP_PROTEASE"/>
    <property type="match status" value="1"/>
</dbReference>
<dbReference type="EMBL" id="SMOL01000231">
    <property type="protein sequence ID" value="KAB2622177.1"/>
    <property type="molecule type" value="Genomic_DNA"/>
</dbReference>
<accession>A0A5N5H4W8</accession>
<dbReference type="InterPro" id="IPR001969">
    <property type="entry name" value="Aspartic_peptidase_AS"/>
</dbReference>
<dbReference type="InterPro" id="IPR021109">
    <property type="entry name" value="Peptidase_aspartic_dom_sf"/>
</dbReference>